<evidence type="ECO:0000256" key="8">
    <source>
        <dbReference type="RuleBase" id="RU361238"/>
    </source>
</evidence>
<dbReference type="Pfam" id="PF07519">
    <property type="entry name" value="Tannase"/>
    <property type="match status" value="1"/>
</dbReference>
<evidence type="ECO:0000313" key="9">
    <source>
        <dbReference type="EMBL" id="KAK4243615.1"/>
    </source>
</evidence>
<dbReference type="InterPro" id="IPR011118">
    <property type="entry name" value="Tannase/feruloyl_esterase"/>
</dbReference>
<comment type="caution">
    <text evidence="9">The sequence shown here is derived from an EMBL/GenBank/DDBJ whole genome shotgun (WGS) entry which is preliminary data.</text>
</comment>
<evidence type="ECO:0000256" key="1">
    <source>
        <dbReference type="ARBA" id="ARBA00006249"/>
    </source>
</evidence>
<evidence type="ECO:0000256" key="2">
    <source>
        <dbReference type="ARBA" id="ARBA00022487"/>
    </source>
</evidence>
<gene>
    <name evidence="9" type="ORF">C7999DRAFT_18061</name>
</gene>
<keyword evidence="7" id="KW-1015">Disulfide bond</keyword>
<keyword evidence="4 8" id="KW-0732">Signal</keyword>
<evidence type="ECO:0000256" key="4">
    <source>
        <dbReference type="ARBA" id="ARBA00022729"/>
    </source>
</evidence>
<reference evidence="9" key="2">
    <citation type="submission" date="2023-05" db="EMBL/GenBank/DDBJ databases">
        <authorList>
            <consortium name="Lawrence Berkeley National Laboratory"/>
            <person name="Steindorff A."/>
            <person name="Hensen N."/>
            <person name="Bonometti L."/>
            <person name="Westerberg I."/>
            <person name="Brannstrom I.O."/>
            <person name="Guillou S."/>
            <person name="Cros-Aarteil S."/>
            <person name="Calhoun S."/>
            <person name="Haridas S."/>
            <person name="Kuo A."/>
            <person name="Mondo S."/>
            <person name="Pangilinan J."/>
            <person name="Riley R."/>
            <person name="Labutti K."/>
            <person name="Andreopoulos B."/>
            <person name="Lipzen A."/>
            <person name="Chen C."/>
            <person name="Yanf M."/>
            <person name="Daum C."/>
            <person name="Ng V."/>
            <person name="Clum A."/>
            <person name="Ohm R."/>
            <person name="Martin F."/>
            <person name="Silar P."/>
            <person name="Natvig D."/>
            <person name="Lalanne C."/>
            <person name="Gautier V."/>
            <person name="Ament-Velasquez S.L."/>
            <person name="Kruys A."/>
            <person name="Hutchinson M.I."/>
            <person name="Powell A.J."/>
            <person name="Barry K."/>
            <person name="Miller A.N."/>
            <person name="Grigoriev I.V."/>
            <person name="Debuchy R."/>
            <person name="Gladieux P."/>
            <person name="Thoren M.H."/>
            <person name="Johannesson H."/>
        </authorList>
    </citation>
    <scope>NUCLEOTIDE SEQUENCE</scope>
    <source>
        <strain evidence="9">CBS 359.72</strain>
    </source>
</reference>
<keyword evidence="5 8" id="KW-0378">Hydrolase</keyword>
<keyword evidence="2" id="KW-0719">Serine esterase</keyword>
<protein>
    <recommendedName>
        <fullName evidence="8">Carboxylic ester hydrolase</fullName>
        <ecNumber evidence="8">3.1.1.-</ecNumber>
    </recommendedName>
</protein>
<evidence type="ECO:0000256" key="3">
    <source>
        <dbReference type="ARBA" id="ARBA00022723"/>
    </source>
</evidence>
<dbReference type="EC" id="3.1.1.-" evidence="8"/>
<dbReference type="Proteomes" id="UP001303647">
    <property type="component" value="Unassembled WGS sequence"/>
</dbReference>
<keyword evidence="6" id="KW-0106">Calcium</keyword>
<accession>A0AAN7CK98</accession>
<dbReference type="SUPFAM" id="SSF53474">
    <property type="entry name" value="alpha/beta-Hydrolases"/>
    <property type="match status" value="1"/>
</dbReference>
<evidence type="ECO:0000256" key="6">
    <source>
        <dbReference type="ARBA" id="ARBA00022837"/>
    </source>
</evidence>
<dbReference type="InterPro" id="IPR029058">
    <property type="entry name" value="AB_hydrolase_fold"/>
</dbReference>
<comment type="similarity">
    <text evidence="1 8">Belongs to the tannase family.</text>
</comment>
<keyword evidence="10" id="KW-1185">Reference proteome</keyword>
<proteinExistence type="inferred from homology"/>
<evidence type="ECO:0000256" key="7">
    <source>
        <dbReference type="ARBA" id="ARBA00023157"/>
    </source>
</evidence>
<dbReference type="EMBL" id="MU857797">
    <property type="protein sequence ID" value="KAK4243615.1"/>
    <property type="molecule type" value="Genomic_DNA"/>
</dbReference>
<evidence type="ECO:0000313" key="10">
    <source>
        <dbReference type="Proteomes" id="UP001303647"/>
    </source>
</evidence>
<feature type="signal peptide" evidence="8">
    <location>
        <begin position="1"/>
        <end position="21"/>
    </location>
</feature>
<name>A0AAN7CK98_9PEZI</name>
<dbReference type="GO" id="GO:0030600">
    <property type="term" value="F:feruloyl esterase activity"/>
    <property type="evidence" value="ECO:0007669"/>
    <property type="project" value="UniProtKB-ARBA"/>
</dbReference>
<dbReference type="AlphaFoldDB" id="A0AAN7CK98"/>
<reference evidence="9" key="1">
    <citation type="journal article" date="2023" name="Mol. Phylogenet. Evol.">
        <title>Genome-scale phylogeny and comparative genomics of the fungal order Sordariales.</title>
        <authorList>
            <person name="Hensen N."/>
            <person name="Bonometti L."/>
            <person name="Westerberg I."/>
            <person name="Brannstrom I.O."/>
            <person name="Guillou S."/>
            <person name="Cros-Aarteil S."/>
            <person name="Calhoun S."/>
            <person name="Haridas S."/>
            <person name="Kuo A."/>
            <person name="Mondo S."/>
            <person name="Pangilinan J."/>
            <person name="Riley R."/>
            <person name="LaButti K."/>
            <person name="Andreopoulos B."/>
            <person name="Lipzen A."/>
            <person name="Chen C."/>
            <person name="Yan M."/>
            <person name="Daum C."/>
            <person name="Ng V."/>
            <person name="Clum A."/>
            <person name="Steindorff A."/>
            <person name="Ohm R.A."/>
            <person name="Martin F."/>
            <person name="Silar P."/>
            <person name="Natvig D.O."/>
            <person name="Lalanne C."/>
            <person name="Gautier V."/>
            <person name="Ament-Velasquez S.L."/>
            <person name="Kruys A."/>
            <person name="Hutchinson M.I."/>
            <person name="Powell A.J."/>
            <person name="Barry K."/>
            <person name="Miller A.N."/>
            <person name="Grigoriev I.V."/>
            <person name="Debuchy R."/>
            <person name="Gladieux P."/>
            <person name="Hiltunen Thoren M."/>
            <person name="Johannesson H."/>
        </authorList>
    </citation>
    <scope>NUCLEOTIDE SEQUENCE</scope>
    <source>
        <strain evidence="9">CBS 359.72</strain>
    </source>
</reference>
<dbReference type="PANTHER" id="PTHR33938:SF2">
    <property type="entry name" value="CARBOXYLIC ESTER HYDROLASE"/>
    <property type="match status" value="1"/>
</dbReference>
<evidence type="ECO:0000256" key="5">
    <source>
        <dbReference type="ARBA" id="ARBA00022801"/>
    </source>
</evidence>
<dbReference type="GO" id="GO:0046872">
    <property type="term" value="F:metal ion binding"/>
    <property type="evidence" value="ECO:0007669"/>
    <property type="project" value="UniProtKB-KW"/>
</dbReference>
<feature type="chain" id="PRO_5042669710" description="Carboxylic ester hydrolase" evidence="8">
    <location>
        <begin position="22"/>
        <end position="570"/>
    </location>
</feature>
<sequence>MARLAVLVITTTIFLGPNVSASPFGLLSGSRPPTERLSCGRESFSDILPVGATLEEVAVVHEGGSYGEGASNIPYPRNPTNLPPLCAVTIQVWSSPTSSYRFGLFLPDEWNSRLLVVGNGGFAGGINWMDMAAGPHYGMASLSTDTGHNSTAIDASWALNQPERKADWGWRAMHGSTVLGKQLVRAYYSGQALTYSYFSGCSTGGRQGLKELQNFPDSFDGALIGAPTWWTSHLHPYFIRAFLYNYPPTDPGHLSNADVSLLADEVIGQCDHLDGVRDGVVSRPELCNPNFSTLLCPATSRPNRPCLTPTQLTTAYNMYNPWLSSRNTSQLLYPGLTPGSEHQWHLLLNGTEPSPYGLTYVRNFLLDDPAWDWRTFNESIVYLANAVDPGDATADDYAALAAVRDRGGKIVLWHGMADGLIPTKGSEVYFNRTVEALSSGRGGKGSGAGGGDGWINDFFRMFLIPGLQHCWNTAVAAPWHIGGAFQSSIMGSSLWSVPGFEDAEHDALLALVDWVEKGRPVDQIIATTWNSPMNPSSGVRRQRPICPWPRYAVWDGQGNVDVAESWTCSS</sequence>
<dbReference type="PANTHER" id="PTHR33938">
    <property type="entry name" value="FERULOYL ESTERASE B-RELATED"/>
    <property type="match status" value="1"/>
</dbReference>
<keyword evidence="3" id="KW-0479">Metal-binding</keyword>
<organism evidence="9 10">
    <name type="scientific">Corynascus novoguineensis</name>
    <dbReference type="NCBI Taxonomy" id="1126955"/>
    <lineage>
        <taxon>Eukaryota</taxon>
        <taxon>Fungi</taxon>
        <taxon>Dikarya</taxon>
        <taxon>Ascomycota</taxon>
        <taxon>Pezizomycotina</taxon>
        <taxon>Sordariomycetes</taxon>
        <taxon>Sordariomycetidae</taxon>
        <taxon>Sordariales</taxon>
        <taxon>Chaetomiaceae</taxon>
        <taxon>Corynascus</taxon>
    </lineage>
</organism>